<dbReference type="Gene3D" id="3.10.100.10">
    <property type="entry name" value="Mannose-Binding Protein A, subunit A"/>
    <property type="match status" value="1"/>
</dbReference>
<dbReference type="InterPro" id="IPR016187">
    <property type="entry name" value="CTDL_fold"/>
</dbReference>
<accession>A0AAW0N0K6</accession>
<evidence type="ECO:0000313" key="3">
    <source>
        <dbReference type="EMBL" id="KAK7883835.1"/>
    </source>
</evidence>
<keyword evidence="1" id="KW-0812">Transmembrane</keyword>
<dbReference type="Proteomes" id="UP001460270">
    <property type="component" value="Unassembled WGS sequence"/>
</dbReference>
<dbReference type="SUPFAM" id="SSF56436">
    <property type="entry name" value="C-type lectin-like"/>
    <property type="match status" value="1"/>
</dbReference>
<protein>
    <recommendedName>
        <fullName evidence="2">C-type lectin domain-containing protein</fullName>
    </recommendedName>
</protein>
<name>A0AAW0N0K6_9GOBI</name>
<dbReference type="EMBL" id="JBBPFD010000020">
    <property type="protein sequence ID" value="KAK7883835.1"/>
    <property type="molecule type" value="Genomic_DNA"/>
</dbReference>
<feature type="transmembrane region" description="Helical" evidence="1">
    <location>
        <begin position="12"/>
        <end position="39"/>
    </location>
</feature>
<evidence type="ECO:0000313" key="4">
    <source>
        <dbReference type="Proteomes" id="UP001460270"/>
    </source>
</evidence>
<dbReference type="PROSITE" id="PS50041">
    <property type="entry name" value="C_TYPE_LECTIN_2"/>
    <property type="match status" value="1"/>
</dbReference>
<reference evidence="4" key="1">
    <citation type="submission" date="2024-04" db="EMBL/GenBank/DDBJ databases">
        <title>Salinicola lusitanus LLJ914,a marine bacterium isolated from the Okinawa Trough.</title>
        <authorList>
            <person name="Li J."/>
        </authorList>
    </citation>
    <scope>NUCLEOTIDE SEQUENCE [LARGE SCALE GENOMIC DNA]</scope>
</reference>
<keyword evidence="4" id="KW-1185">Reference proteome</keyword>
<evidence type="ECO:0000259" key="2">
    <source>
        <dbReference type="PROSITE" id="PS50041"/>
    </source>
</evidence>
<dbReference type="InterPro" id="IPR001304">
    <property type="entry name" value="C-type_lectin-like"/>
</dbReference>
<keyword evidence="1" id="KW-0472">Membrane</keyword>
<sequence length="141" mass="16206">MVWIFLIYDDFLFPHTLVLVASISSIWITCKLVTSCVILDYVGSRFYSGFVLPHCVLHLSLYRCDNDLDRRSATSTYKGDAWIGLFDDTASWKGVMGNDSNSWRWSATGNTSTSQYQNWDTNEPNYSDAIEECVLMRNGFW</sequence>
<organism evidence="3 4">
    <name type="scientific">Mugilogobius chulae</name>
    <name type="common">yellowstripe goby</name>
    <dbReference type="NCBI Taxonomy" id="88201"/>
    <lineage>
        <taxon>Eukaryota</taxon>
        <taxon>Metazoa</taxon>
        <taxon>Chordata</taxon>
        <taxon>Craniata</taxon>
        <taxon>Vertebrata</taxon>
        <taxon>Euteleostomi</taxon>
        <taxon>Actinopterygii</taxon>
        <taxon>Neopterygii</taxon>
        <taxon>Teleostei</taxon>
        <taxon>Neoteleostei</taxon>
        <taxon>Acanthomorphata</taxon>
        <taxon>Gobiaria</taxon>
        <taxon>Gobiiformes</taxon>
        <taxon>Gobioidei</taxon>
        <taxon>Gobiidae</taxon>
        <taxon>Gobionellinae</taxon>
        <taxon>Mugilogobius</taxon>
    </lineage>
</organism>
<comment type="caution">
    <text evidence="3">The sequence shown here is derived from an EMBL/GenBank/DDBJ whole genome shotgun (WGS) entry which is preliminary data.</text>
</comment>
<proteinExistence type="predicted"/>
<feature type="domain" description="C-type lectin" evidence="2">
    <location>
        <begin position="82"/>
        <end position="141"/>
    </location>
</feature>
<evidence type="ECO:0000256" key="1">
    <source>
        <dbReference type="SAM" id="Phobius"/>
    </source>
</evidence>
<dbReference type="AlphaFoldDB" id="A0AAW0N0K6"/>
<keyword evidence="1" id="KW-1133">Transmembrane helix</keyword>
<gene>
    <name evidence="3" type="ORF">WMY93_026958</name>
</gene>
<dbReference type="InterPro" id="IPR016186">
    <property type="entry name" value="C-type_lectin-like/link_sf"/>
</dbReference>